<dbReference type="AlphaFoldDB" id="A0A9D2RJ48"/>
<dbReference type="Proteomes" id="UP000824259">
    <property type="component" value="Unassembled WGS sequence"/>
</dbReference>
<dbReference type="InterPro" id="IPR027417">
    <property type="entry name" value="P-loop_NTPase"/>
</dbReference>
<name>A0A9D2RJ48_9BACT</name>
<keyword evidence="1" id="KW-0472">Membrane</keyword>
<gene>
    <name evidence="2" type="ORF">H9779_06110</name>
</gene>
<feature type="transmembrane region" description="Helical" evidence="1">
    <location>
        <begin position="82"/>
        <end position="105"/>
    </location>
</feature>
<feature type="transmembrane region" description="Helical" evidence="1">
    <location>
        <begin position="9"/>
        <end position="31"/>
    </location>
</feature>
<reference evidence="2" key="1">
    <citation type="journal article" date="2021" name="PeerJ">
        <title>Extensive microbial diversity within the chicken gut microbiome revealed by metagenomics and culture.</title>
        <authorList>
            <person name="Gilroy R."/>
            <person name="Ravi A."/>
            <person name="Getino M."/>
            <person name="Pursley I."/>
            <person name="Horton D.L."/>
            <person name="Alikhan N.F."/>
            <person name="Baker D."/>
            <person name="Gharbi K."/>
            <person name="Hall N."/>
            <person name="Watson M."/>
            <person name="Adriaenssens E.M."/>
            <person name="Foster-Nyarko E."/>
            <person name="Jarju S."/>
            <person name="Secka A."/>
            <person name="Antonio M."/>
            <person name="Oren A."/>
            <person name="Chaudhuri R.R."/>
            <person name="La Ragione R."/>
            <person name="Hildebrand F."/>
            <person name="Pallen M.J."/>
        </authorList>
    </citation>
    <scope>NUCLEOTIDE SEQUENCE</scope>
    <source>
        <strain evidence="2">CHK169-11906</strain>
    </source>
</reference>
<dbReference type="GO" id="GO:0016301">
    <property type="term" value="F:kinase activity"/>
    <property type="evidence" value="ECO:0007669"/>
    <property type="project" value="UniProtKB-KW"/>
</dbReference>
<keyword evidence="1" id="KW-0812">Transmembrane</keyword>
<dbReference type="InterPro" id="IPR038750">
    <property type="entry name" value="YczE/YyaS-like"/>
</dbReference>
<evidence type="ECO:0000313" key="3">
    <source>
        <dbReference type="Proteomes" id="UP000824259"/>
    </source>
</evidence>
<feature type="transmembrane region" description="Helical" evidence="1">
    <location>
        <begin position="191"/>
        <end position="210"/>
    </location>
</feature>
<feature type="transmembrane region" description="Helical" evidence="1">
    <location>
        <begin position="51"/>
        <end position="70"/>
    </location>
</feature>
<protein>
    <submittedName>
        <fullName evidence="2">Cytidylate kinase family protein</fullName>
    </submittedName>
</protein>
<reference evidence="2" key="2">
    <citation type="submission" date="2021-04" db="EMBL/GenBank/DDBJ databases">
        <authorList>
            <person name="Gilroy R."/>
        </authorList>
    </citation>
    <scope>NUCLEOTIDE SEQUENCE</scope>
    <source>
        <strain evidence="2">CHK169-11906</strain>
    </source>
</reference>
<feature type="transmembrane region" description="Helical" evidence="1">
    <location>
        <begin position="159"/>
        <end position="179"/>
    </location>
</feature>
<proteinExistence type="predicted"/>
<dbReference type="Pfam" id="PF19700">
    <property type="entry name" value="DUF6198"/>
    <property type="match status" value="1"/>
</dbReference>
<dbReference type="PANTHER" id="PTHR40078">
    <property type="entry name" value="INTEGRAL MEMBRANE PROTEIN-RELATED"/>
    <property type="match status" value="1"/>
</dbReference>
<feature type="transmembrane region" description="Helical" evidence="1">
    <location>
        <begin position="111"/>
        <end position="131"/>
    </location>
</feature>
<keyword evidence="1" id="KW-1133">Transmembrane helix</keyword>
<dbReference type="PANTHER" id="PTHR40078:SF1">
    <property type="entry name" value="INTEGRAL MEMBRANE PROTEIN"/>
    <property type="match status" value="1"/>
</dbReference>
<sequence length="452" mass="51826">MNIFLLRRYFIFIVSLFINAFGVAFITKALLGTSPITSVTYVLSMFTTQTMGEWTIIVNILFVLLELLFITKNELKTNRRIFLLQIPISICFGWFIDVAMSLLFWLDPTLYLQKIIALLVGCIILGAGITLEVKANVAMTSGEYFVRVISLRFKKEFGYVKLGFDVTLVAMACLLSIIFMSDIRGVREGTVIAALLVGPIVHFLTPYYRFLDRWIKEGRYAETNTDETEDSRHIIITIAREFGSGGHSLGEMLAQKLGLKLYDKEFIHMAAQKSGIDEAYIRKNEQSIPSFWLKCLLSQNSELRMEHSFSKDDILFVSESKIIQELARKESCIIIGRCADFVLRDDPRLIRIFCCSDPESARTRCVDEYGISPQSAESEIKRTNKNRITHYEYYTGETWSDPHRYDLMINTGAVDLLTACKMIEDLYHTRQDRLEKSLSLPHTKTLANPHKR</sequence>
<comment type="caution">
    <text evidence="2">The sequence shown here is derived from an EMBL/GenBank/DDBJ whole genome shotgun (WGS) entry which is preliminary data.</text>
</comment>
<keyword evidence="2" id="KW-0808">Transferase</keyword>
<evidence type="ECO:0000313" key="2">
    <source>
        <dbReference type="EMBL" id="HJA99153.1"/>
    </source>
</evidence>
<dbReference type="SUPFAM" id="SSF52540">
    <property type="entry name" value="P-loop containing nucleoside triphosphate hydrolases"/>
    <property type="match status" value="1"/>
</dbReference>
<organism evidence="2 3">
    <name type="scientific">Candidatus Alistipes avicola</name>
    <dbReference type="NCBI Taxonomy" id="2838432"/>
    <lineage>
        <taxon>Bacteria</taxon>
        <taxon>Pseudomonadati</taxon>
        <taxon>Bacteroidota</taxon>
        <taxon>Bacteroidia</taxon>
        <taxon>Bacteroidales</taxon>
        <taxon>Rikenellaceae</taxon>
        <taxon>Alistipes</taxon>
    </lineage>
</organism>
<accession>A0A9D2RJ48</accession>
<dbReference type="EMBL" id="DWYR01000016">
    <property type="protein sequence ID" value="HJA99153.1"/>
    <property type="molecule type" value="Genomic_DNA"/>
</dbReference>
<dbReference type="Pfam" id="PF13189">
    <property type="entry name" value="Cytidylate_kin2"/>
    <property type="match status" value="1"/>
</dbReference>
<dbReference type="Gene3D" id="3.40.50.300">
    <property type="entry name" value="P-loop containing nucleotide triphosphate hydrolases"/>
    <property type="match status" value="1"/>
</dbReference>
<keyword evidence="2" id="KW-0418">Kinase</keyword>
<evidence type="ECO:0000256" key="1">
    <source>
        <dbReference type="SAM" id="Phobius"/>
    </source>
</evidence>